<keyword evidence="2" id="KW-0472">Membrane</keyword>
<dbReference type="AlphaFoldDB" id="A0A3S1BZA8"/>
<feature type="coiled-coil region" evidence="1">
    <location>
        <begin position="145"/>
        <end position="172"/>
    </location>
</feature>
<keyword evidence="4" id="KW-1185">Reference proteome</keyword>
<keyword evidence="2" id="KW-1133">Transmembrane helix</keyword>
<evidence type="ECO:0000256" key="1">
    <source>
        <dbReference type="SAM" id="Coils"/>
    </source>
</evidence>
<dbReference type="Proteomes" id="UP000271624">
    <property type="component" value="Unassembled WGS sequence"/>
</dbReference>
<evidence type="ECO:0000256" key="2">
    <source>
        <dbReference type="SAM" id="Phobius"/>
    </source>
</evidence>
<name>A0A3S1BZA8_9CYAN</name>
<dbReference type="EMBL" id="RSCL01000055">
    <property type="protein sequence ID" value="RUS93798.1"/>
    <property type="molecule type" value="Genomic_DNA"/>
</dbReference>
<keyword evidence="1" id="KW-0175">Coiled coil</keyword>
<sequence length="319" mass="35656">MNLEALFIIVSVIGSIISTLTGNIFYVSAPLTIALLINFLNRGKVQQKTATEVHNRENLIAPVSQLGAETQQLSEAIYTKAPIERLEKLEARFNDISGIIQNYFNILSTELTAKVSKSENSIALLLRQGAKTQNISETINTKASIETLEKLEAQLNDNFESLQNQLALISTELTAKINNSEVQSASLSQLGTETQKLSEVINTKASTQKLETLEALFDHMSKSFQGQLANLSTELDASTPLKTLDDKIFKINSYLDLIVEQNLKDVDKNLLSVNRKFIFQQEQIERLILEIDLLKNSISNLIDYKSATYDEEYDSYPTS</sequence>
<reference evidence="3" key="2">
    <citation type="journal article" date="2019" name="Genome Biol. Evol.">
        <title>Day and night: Metabolic profiles and evolutionary relationships of six axenic non-marine cyanobacteria.</title>
        <authorList>
            <person name="Will S.E."/>
            <person name="Henke P."/>
            <person name="Boedeker C."/>
            <person name="Huang S."/>
            <person name="Brinkmann H."/>
            <person name="Rohde M."/>
            <person name="Jarek M."/>
            <person name="Friedl T."/>
            <person name="Seufert S."/>
            <person name="Schumacher M."/>
            <person name="Overmann J."/>
            <person name="Neumann-Schaal M."/>
            <person name="Petersen J."/>
        </authorList>
    </citation>
    <scope>NUCLEOTIDE SEQUENCE [LARGE SCALE GENOMIC DNA]</scope>
    <source>
        <strain evidence="3">PCC 7102</strain>
    </source>
</reference>
<accession>A0A3S1BZA8</accession>
<evidence type="ECO:0000313" key="3">
    <source>
        <dbReference type="EMBL" id="RUS93798.1"/>
    </source>
</evidence>
<feature type="transmembrane region" description="Helical" evidence="2">
    <location>
        <begin position="6"/>
        <end position="39"/>
    </location>
</feature>
<dbReference type="RefSeq" id="WP_127087469.1">
    <property type="nucleotide sequence ID" value="NZ_RSCL01000055.1"/>
</dbReference>
<comment type="caution">
    <text evidence="3">The sequence shown here is derived from an EMBL/GenBank/DDBJ whole genome shotgun (WGS) entry which is preliminary data.</text>
</comment>
<evidence type="ECO:0000313" key="4">
    <source>
        <dbReference type="Proteomes" id="UP000271624"/>
    </source>
</evidence>
<protein>
    <submittedName>
        <fullName evidence="3">Uncharacterized protein</fullName>
    </submittedName>
</protein>
<gene>
    <name evidence="3" type="ORF">DSM106972_095570</name>
</gene>
<proteinExistence type="predicted"/>
<reference evidence="3" key="1">
    <citation type="submission" date="2018-12" db="EMBL/GenBank/DDBJ databases">
        <authorList>
            <person name="Will S."/>
            <person name="Neumann-Schaal M."/>
            <person name="Henke P."/>
        </authorList>
    </citation>
    <scope>NUCLEOTIDE SEQUENCE</scope>
    <source>
        <strain evidence="3">PCC 7102</strain>
    </source>
</reference>
<keyword evidence="2" id="KW-0812">Transmembrane</keyword>
<organism evidence="3 4">
    <name type="scientific">Dulcicalothrix desertica PCC 7102</name>
    <dbReference type="NCBI Taxonomy" id="232991"/>
    <lineage>
        <taxon>Bacteria</taxon>
        <taxon>Bacillati</taxon>
        <taxon>Cyanobacteriota</taxon>
        <taxon>Cyanophyceae</taxon>
        <taxon>Nostocales</taxon>
        <taxon>Calotrichaceae</taxon>
        <taxon>Dulcicalothrix</taxon>
    </lineage>
</organism>